<dbReference type="AlphaFoldDB" id="A0A517RI99"/>
<evidence type="ECO:0000313" key="2">
    <source>
        <dbReference type="Proteomes" id="UP000317171"/>
    </source>
</evidence>
<evidence type="ECO:0000313" key="1">
    <source>
        <dbReference type="EMBL" id="QDT43600.1"/>
    </source>
</evidence>
<gene>
    <name evidence="1" type="ORF">Pan241w_37020</name>
</gene>
<dbReference type="EMBL" id="CP036269">
    <property type="protein sequence ID" value="QDT43600.1"/>
    <property type="molecule type" value="Genomic_DNA"/>
</dbReference>
<reference evidence="1 2" key="1">
    <citation type="submission" date="2019-02" db="EMBL/GenBank/DDBJ databases">
        <title>Deep-cultivation of Planctomycetes and their phenomic and genomic characterization uncovers novel biology.</title>
        <authorList>
            <person name="Wiegand S."/>
            <person name="Jogler M."/>
            <person name="Boedeker C."/>
            <person name="Pinto D."/>
            <person name="Vollmers J."/>
            <person name="Rivas-Marin E."/>
            <person name="Kohn T."/>
            <person name="Peeters S.H."/>
            <person name="Heuer A."/>
            <person name="Rast P."/>
            <person name="Oberbeckmann S."/>
            <person name="Bunk B."/>
            <person name="Jeske O."/>
            <person name="Meyerdierks A."/>
            <person name="Storesund J.E."/>
            <person name="Kallscheuer N."/>
            <person name="Luecker S."/>
            <person name="Lage O.M."/>
            <person name="Pohl T."/>
            <person name="Merkel B.J."/>
            <person name="Hornburger P."/>
            <person name="Mueller R.-W."/>
            <person name="Bruemmer F."/>
            <person name="Labrenz M."/>
            <person name="Spormann A.M."/>
            <person name="Op den Camp H."/>
            <person name="Overmann J."/>
            <person name="Amann R."/>
            <person name="Jetten M.S.M."/>
            <person name="Mascher T."/>
            <person name="Medema M.H."/>
            <person name="Devos D.P."/>
            <person name="Kaster A.-K."/>
            <person name="Ovreas L."/>
            <person name="Rohde M."/>
            <person name="Galperin M.Y."/>
            <person name="Jogler C."/>
        </authorList>
    </citation>
    <scope>NUCLEOTIDE SEQUENCE [LARGE SCALE GENOMIC DNA]</scope>
    <source>
        <strain evidence="1 2">Pan241w</strain>
    </source>
</reference>
<proteinExistence type="predicted"/>
<organism evidence="1 2">
    <name type="scientific">Gimesia alba</name>
    <dbReference type="NCBI Taxonomy" id="2527973"/>
    <lineage>
        <taxon>Bacteria</taxon>
        <taxon>Pseudomonadati</taxon>
        <taxon>Planctomycetota</taxon>
        <taxon>Planctomycetia</taxon>
        <taxon>Planctomycetales</taxon>
        <taxon>Planctomycetaceae</taxon>
        <taxon>Gimesia</taxon>
    </lineage>
</organism>
<accession>A0A517RI99</accession>
<protein>
    <submittedName>
        <fullName evidence="1">Uncharacterized protein</fullName>
    </submittedName>
</protein>
<dbReference type="Proteomes" id="UP000317171">
    <property type="component" value="Chromosome"/>
</dbReference>
<sequence>MHDEAYLMSRRASIAIAAGTLYMGFRYFYNMSKSGEENQTSRFEAPPESVNGCQLMMERLKPLLPCMECCGPDYPRDAWNHSCIHPHTAAYSCGCLYVPGNPNQHDHDANEVALCEALSLEMAAILKGVSVNLSEGASNFDPLFFTANRSALKHKVVSAELIRSAFNGAIYPSAKISVAKLEENCPLWESFVWSDGEILEPEFEENISKWRILINWFKTQTQLHSPVFVEVGDGNKLSEMNFGCVFPRLVVALTNTGSLVGVCAHAVQT</sequence>
<dbReference type="KEGG" id="gaz:Pan241w_37020"/>
<keyword evidence="2" id="KW-1185">Reference proteome</keyword>
<name>A0A517RI99_9PLAN</name>